<name>N1WFZ8_9LEPT</name>
<sequence length="144" mass="15853">MLLVEDLVPLYRNLVWAGKEFAHPSLRHPGFVRSGPSSLFSASCGNFSFHPCLSSTTNRAYAFYKSFAGSKSSSSIRILHWLLVGDFVPLNRNLVWAGKDFAHPSLRHPGFVRAGPSSLFSASCGNFSLWVEVELLYSNPSIGC</sequence>
<reference evidence="1 2" key="1">
    <citation type="submission" date="2013-03" db="EMBL/GenBank/DDBJ databases">
        <authorList>
            <person name="Harkins D.M."/>
            <person name="Durkin A.S."/>
            <person name="Brinkac L.M."/>
            <person name="Haft D.H."/>
            <person name="Selengut J.D."/>
            <person name="Sanka R."/>
            <person name="DePew J."/>
            <person name="Purushe J."/>
            <person name="Galloway R.L."/>
            <person name="Vinetz J.M."/>
            <person name="Sutton G.G."/>
            <person name="Nierman W.C."/>
            <person name="Fouts D.E."/>
        </authorList>
    </citation>
    <scope>NUCLEOTIDE SEQUENCE [LARGE SCALE GENOMIC DNA]</scope>
    <source>
        <strain evidence="1 2">Waz Holland</strain>
    </source>
</reference>
<evidence type="ECO:0000313" key="2">
    <source>
        <dbReference type="Proteomes" id="UP000012227"/>
    </source>
</evidence>
<dbReference type="STRING" id="1218591.LEP1GSC199_3972"/>
<dbReference type="AlphaFoldDB" id="N1WFZ8"/>
<gene>
    <name evidence="1" type="ORF">LEP1GSC199_3972</name>
</gene>
<dbReference type="EMBL" id="AOGY02000027">
    <property type="protein sequence ID" value="EMY70781.1"/>
    <property type="molecule type" value="Genomic_DNA"/>
</dbReference>
<evidence type="ECO:0000313" key="1">
    <source>
        <dbReference type="EMBL" id="EMY70781.1"/>
    </source>
</evidence>
<proteinExistence type="predicted"/>
<protein>
    <submittedName>
        <fullName evidence="1">Uncharacterized protein</fullName>
    </submittedName>
</protein>
<organism evidence="1 2">
    <name type="scientific">Leptospira vanthielii serovar Holland str. Waz Holland = ATCC 700522</name>
    <dbReference type="NCBI Taxonomy" id="1218591"/>
    <lineage>
        <taxon>Bacteria</taxon>
        <taxon>Pseudomonadati</taxon>
        <taxon>Spirochaetota</taxon>
        <taxon>Spirochaetia</taxon>
        <taxon>Leptospirales</taxon>
        <taxon>Leptospiraceae</taxon>
        <taxon>Leptospira</taxon>
    </lineage>
</organism>
<dbReference type="Proteomes" id="UP000012227">
    <property type="component" value="Unassembled WGS sequence"/>
</dbReference>
<accession>N1WFZ8</accession>
<comment type="caution">
    <text evidence="1">The sequence shown here is derived from an EMBL/GenBank/DDBJ whole genome shotgun (WGS) entry which is preliminary data.</text>
</comment>